<protein>
    <submittedName>
        <fullName evidence="11">Uncharacterized protein</fullName>
    </submittedName>
</protein>
<evidence type="ECO:0000256" key="3">
    <source>
        <dbReference type="ARBA" id="ARBA00022617"/>
    </source>
</evidence>
<evidence type="ECO:0000313" key="11">
    <source>
        <dbReference type="EMBL" id="KAK3101224.1"/>
    </source>
</evidence>
<dbReference type="InterPro" id="IPR002401">
    <property type="entry name" value="Cyt_P450_E_grp-I"/>
</dbReference>
<dbReference type="InterPro" id="IPR001128">
    <property type="entry name" value="Cyt_P450"/>
</dbReference>
<keyword evidence="7 10" id="KW-0503">Monooxygenase</keyword>
<keyword evidence="4 9" id="KW-0479">Metal-binding</keyword>
<dbReference type="FunFam" id="1.10.630.10:FF:000182">
    <property type="entry name" value="Cytochrome P450 3A4"/>
    <property type="match status" value="2"/>
</dbReference>
<evidence type="ECO:0000256" key="6">
    <source>
        <dbReference type="ARBA" id="ARBA00023004"/>
    </source>
</evidence>
<dbReference type="GO" id="GO:0008395">
    <property type="term" value="F:steroid hydroxylase activity"/>
    <property type="evidence" value="ECO:0007669"/>
    <property type="project" value="TreeGrafter"/>
</dbReference>
<keyword evidence="5 10" id="KW-0560">Oxidoreductase</keyword>
<feature type="binding site" description="axial binding residue" evidence="9">
    <location>
        <position position="352"/>
    </location>
    <ligand>
        <name>heme</name>
        <dbReference type="ChEBI" id="CHEBI:30413"/>
    </ligand>
    <ligandPart>
        <name>Fe</name>
        <dbReference type="ChEBI" id="CHEBI:18248"/>
    </ligandPart>
</feature>
<gene>
    <name evidence="11" type="ORF">FSP39_001916</name>
</gene>
<keyword evidence="12" id="KW-1185">Reference proteome</keyword>
<dbReference type="CDD" id="cd11055">
    <property type="entry name" value="CYP3A-like"/>
    <property type="match status" value="1"/>
</dbReference>
<keyword evidence="6 9" id="KW-0408">Iron</keyword>
<evidence type="ECO:0000313" key="12">
    <source>
        <dbReference type="Proteomes" id="UP001186944"/>
    </source>
</evidence>
<dbReference type="Gene3D" id="1.10.630.10">
    <property type="entry name" value="Cytochrome P450"/>
    <property type="match status" value="2"/>
</dbReference>
<evidence type="ECO:0000256" key="9">
    <source>
        <dbReference type="PIRSR" id="PIRSR602401-1"/>
    </source>
</evidence>
<evidence type="ECO:0000256" key="10">
    <source>
        <dbReference type="RuleBase" id="RU000461"/>
    </source>
</evidence>
<comment type="similarity">
    <text evidence="2 10">Belongs to the cytochrome P450 family.</text>
</comment>
<dbReference type="PANTHER" id="PTHR24302">
    <property type="entry name" value="CYTOCHROME P450 FAMILY 3"/>
    <property type="match status" value="1"/>
</dbReference>
<dbReference type="AlphaFoldDB" id="A0AA88Y9X5"/>
<keyword evidence="3 9" id="KW-0349">Heme</keyword>
<dbReference type="PANTHER" id="PTHR24302:SF15">
    <property type="entry name" value="FATTY-ACID PEROXYGENASE"/>
    <property type="match status" value="1"/>
</dbReference>
<evidence type="ECO:0000256" key="7">
    <source>
        <dbReference type="ARBA" id="ARBA00023033"/>
    </source>
</evidence>
<dbReference type="PROSITE" id="PS00086">
    <property type="entry name" value="CYTOCHROME_P450"/>
    <property type="match status" value="1"/>
</dbReference>
<name>A0AA88Y9X5_PINIB</name>
<dbReference type="PRINTS" id="PR00463">
    <property type="entry name" value="EP450I"/>
</dbReference>
<dbReference type="GO" id="GO:0016705">
    <property type="term" value="F:oxidoreductase activity, acting on paired donors, with incorporation or reduction of molecular oxygen"/>
    <property type="evidence" value="ECO:0007669"/>
    <property type="project" value="InterPro"/>
</dbReference>
<comment type="cofactor">
    <cofactor evidence="1 9">
        <name>heme</name>
        <dbReference type="ChEBI" id="CHEBI:30413"/>
    </cofactor>
</comment>
<dbReference type="GO" id="GO:0020037">
    <property type="term" value="F:heme binding"/>
    <property type="evidence" value="ECO:0007669"/>
    <property type="project" value="InterPro"/>
</dbReference>
<dbReference type="EMBL" id="VSWD01000005">
    <property type="protein sequence ID" value="KAK3101224.1"/>
    <property type="molecule type" value="Genomic_DNA"/>
</dbReference>
<dbReference type="PRINTS" id="PR00385">
    <property type="entry name" value="P450"/>
</dbReference>
<comment type="function">
    <text evidence="8">Cytochromes P450 are a group of heme-thiolate monooxygenases. They oxidize a variety of structurally unrelated compounds, including steroids, fatty acids, and xenobiotics.</text>
</comment>
<evidence type="ECO:0000256" key="8">
    <source>
        <dbReference type="ARBA" id="ARBA00043906"/>
    </source>
</evidence>
<dbReference type="InterPro" id="IPR036396">
    <property type="entry name" value="Cyt_P450_sf"/>
</dbReference>
<sequence>MTWNFRTFKRMGIPGPTPIPIMGNFITLEKMGIRKADMMWIEKYGRIYGTFDGRQPNLLVADQELLKELFVKKFHFFPDRQVINGVNGDMEEAILNLKGEHWKNVRSLMTPTFTSGKLKKMFPLINKAGNALMEEMSQRIKSDSQLDMKRYFGGFTMDVIASTAFGIDVSSNKNPDDPFVKNAAELVNISLSSPIILMMRLTFKEILGNCMIFFFAGYETTASSLSLMTYEVARRPEIQERLYQEVEDVLGDEEPDFDNIGKLTYLDLCVNEALRMYPPVLRLDRVCVEDAELGSYKVPRGTFVSVPVYAIHHDPSLWENPEEFIPERFLPENKKGHAQFQFIPFGSGPRNCIGMRLGLLEIKMAFVHVIRKFKFSHSEKTKIPDNIDSSGLMSPKEMWLNVQHR</sequence>
<comment type="caution">
    <text evidence="11">The sequence shown here is derived from an EMBL/GenBank/DDBJ whole genome shotgun (WGS) entry which is preliminary data.</text>
</comment>
<dbReference type="Proteomes" id="UP001186944">
    <property type="component" value="Unassembled WGS sequence"/>
</dbReference>
<organism evidence="11 12">
    <name type="scientific">Pinctada imbricata</name>
    <name type="common">Atlantic pearl-oyster</name>
    <name type="synonym">Pinctada martensii</name>
    <dbReference type="NCBI Taxonomy" id="66713"/>
    <lineage>
        <taxon>Eukaryota</taxon>
        <taxon>Metazoa</taxon>
        <taxon>Spiralia</taxon>
        <taxon>Lophotrochozoa</taxon>
        <taxon>Mollusca</taxon>
        <taxon>Bivalvia</taxon>
        <taxon>Autobranchia</taxon>
        <taxon>Pteriomorphia</taxon>
        <taxon>Pterioida</taxon>
        <taxon>Pterioidea</taxon>
        <taxon>Pteriidae</taxon>
        <taxon>Pinctada</taxon>
    </lineage>
</organism>
<proteinExistence type="inferred from homology"/>
<dbReference type="GO" id="GO:0005506">
    <property type="term" value="F:iron ion binding"/>
    <property type="evidence" value="ECO:0007669"/>
    <property type="project" value="InterPro"/>
</dbReference>
<evidence type="ECO:0000256" key="5">
    <source>
        <dbReference type="ARBA" id="ARBA00023002"/>
    </source>
</evidence>
<dbReference type="SUPFAM" id="SSF48264">
    <property type="entry name" value="Cytochrome P450"/>
    <property type="match status" value="1"/>
</dbReference>
<dbReference type="InterPro" id="IPR017972">
    <property type="entry name" value="Cyt_P450_CS"/>
</dbReference>
<dbReference type="InterPro" id="IPR050705">
    <property type="entry name" value="Cytochrome_P450_3A"/>
</dbReference>
<reference evidence="11" key="1">
    <citation type="submission" date="2019-08" db="EMBL/GenBank/DDBJ databases">
        <title>The improved chromosome-level genome for the pearl oyster Pinctada fucata martensii using PacBio sequencing and Hi-C.</title>
        <authorList>
            <person name="Zheng Z."/>
        </authorList>
    </citation>
    <scope>NUCLEOTIDE SEQUENCE</scope>
    <source>
        <strain evidence="11">ZZ-2019</strain>
        <tissue evidence="11">Adductor muscle</tissue>
    </source>
</reference>
<evidence type="ECO:0000256" key="1">
    <source>
        <dbReference type="ARBA" id="ARBA00001971"/>
    </source>
</evidence>
<dbReference type="Pfam" id="PF00067">
    <property type="entry name" value="p450"/>
    <property type="match status" value="2"/>
</dbReference>
<accession>A0AA88Y9X5</accession>
<evidence type="ECO:0000256" key="4">
    <source>
        <dbReference type="ARBA" id="ARBA00022723"/>
    </source>
</evidence>
<evidence type="ECO:0000256" key="2">
    <source>
        <dbReference type="ARBA" id="ARBA00010617"/>
    </source>
</evidence>